<dbReference type="InterPro" id="IPR013766">
    <property type="entry name" value="Thioredoxin_domain"/>
</dbReference>
<dbReference type="InterPro" id="IPR037944">
    <property type="entry name" value="PRX5-like"/>
</dbReference>
<evidence type="ECO:0000256" key="5">
    <source>
        <dbReference type="ARBA" id="ARBA00023284"/>
    </source>
</evidence>
<evidence type="ECO:0000256" key="7">
    <source>
        <dbReference type="ARBA" id="ARBA00074156"/>
    </source>
</evidence>
<dbReference type="Gene3D" id="3.40.30.10">
    <property type="entry name" value="Glutaredoxin"/>
    <property type="match status" value="1"/>
</dbReference>
<sequence>MAPTIKLGDTIPSGVFTYVPYSAELDDHSACGVPTKLDITKDWKGKKVVLFAVPGAFTPTCHVNHLPPYIQKYDEFKAKGVDVIAVVAANDAFVMSGWGRFEKLQDKILTLSDPNAEWSAKLGLSIDLSALAFGTRTARYAIILDDLVVKYVDVEPGTGVTVSGADVVLSKL</sequence>
<organism evidence="13 14">
    <name type="scientific">Collybiopsis confluens</name>
    <dbReference type="NCBI Taxonomy" id="2823264"/>
    <lineage>
        <taxon>Eukaryota</taxon>
        <taxon>Fungi</taxon>
        <taxon>Dikarya</taxon>
        <taxon>Basidiomycota</taxon>
        <taxon>Agaricomycotina</taxon>
        <taxon>Agaricomycetes</taxon>
        <taxon>Agaricomycetidae</taxon>
        <taxon>Agaricales</taxon>
        <taxon>Marasmiineae</taxon>
        <taxon>Omphalotaceae</taxon>
        <taxon>Collybiopsis</taxon>
    </lineage>
</organism>
<feature type="active site" description="Cysteine sulfenic acid (-SOH) intermediate" evidence="10">
    <location>
        <position position="61"/>
    </location>
</feature>
<feature type="domain" description="Thioredoxin" evidence="12">
    <location>
        <begin position="1"/>
        <end position="172"/>
    </location>
</feature>
<protein>
    <recommendedName>
        <fullName evidence="7">Putative peroxiredoxin</fullName>
    </recommendedName>
    <alternativeName>
        <fullName evidence="8">Thioredoxin reductase</fullName>
    </alternativeName>
    <alternativeName>
        <fullName evidence="9">Thioredoxin-dependent peroxiredoxin</fullName>
    </alternativeName>
</protein>
<keyword evidence="14" id="KW-1185">Reference proteome</keyword>
<gene>
    <name evidence="13" type="ORF">D9757_008976</name>
</gene>
<dbReference type="PROSITE" id="PS51352">
    <property type="entry name" value="THIOREDOXIN_2"/>
    <property type="match status" value="1"/>
</dbReference>
<evidence type="ECO:0000259" key="12">
    <source>
        <dbReference type="PROSITE" id="PS51352"/>
    </source>
</evidence>
<dbReference type="CDD" id="cd03013">
    <property type="entry name" value="PRX5_like"/>
    <property type="match status" value="1"/>
</dbReference>
<evidence type="ECO:0000256" key="11">
    <source>
        <dbReference type="RuleBase" id="RU366011"/>
    </source>
</evidence>
<comment type="similarity">
    <text evidence="1 11">Belongs to the peroxiredoxin family. Prx5 subfamily.</text>
</comment>
<comment type="subunit">
    <text evidence="6">Homodimer; disulfide-linked, upon oxidation.</text>
</comment>
<dbReference type="InterPro" id="IPR036249">
    <property type="entry name" value="Thioredoxin-like_sf"/>
</dbReference>
<dbReference type="Proteomes" id="UP000518752">
    <property type="component" value="Unassembled WGS sequence"/>
</dbReference>
<dbReference type="EMBL" id="JAACJN010000095">
    <property type="protein sequence ID" value="KAF5375780.1"/>
    <property type="molecule type" value="Genomic_DNA"/>
</dbReference>
<keyword evidence="5 11" id="KW-0676">Redox-active center</keyword>
<dbReference type="SUPFAM" id="SSF52833">
    <property type="entry name" value="Thioredoxin-like"/>
    <property type="match status" value="1"/>
</dbReference>
<name>A0A8H5H3K2_9AGAR</name>
<dbReference type="AlphaFoldDB" id="A0A8H5H3K2"/>
<evidence type="ECO:0000313" key="13">
    <source>
        <dbReference type="EMBL" id="KAF5375780.1"/>
    </source>
</evidence>
<dbReference type="FunFam" id="3.40.30.10:FF:000020">
    <property type="entry name" value="Peroxiredoxin"/>
    <property type="match status" value="1"/>
</dbReference>
<proteinExistence type="inferred from homology"/>
<evidence type="ECO:0000256" key="6">
    <source>
        <dbReference type="ARBA" id="ARBA00063543"/>
    </source>
</evidence>
<dbReference type="PANTHER" id="PTHR10430:SF16">
    <property type="entry name" value="PEROXIREDOXIN-5, MITOCHONDRIAL"/>
    <property type="match status" value="1"/>
</dbReference>
<evidence type="ECO:0000256" key="9">
    <source>
        <dbReference type="ARBA" id="ARBA00079296"/>
    </source>
</evidence>
<dbReference type="GO" id="GO:0008379">
    <property type="term" value="F:thioredoxin peroxidase activity"/>
    <property type="evidence" value="ECO:0007669"/>
    <property type="project" value="InterPro"/>
</dbReference>
<evidence type="ECO:0000256" key="1">
    <source>
        <dbReference type="ARBA" id="ARBA00010505"/>
    </source>
</evidence>
<evidence type="ECO:0000256" key="2">
    <source>
        <dbReference type="ARBA" id="ARBA00022559"/>
    </source>
</evidence>
<evidence type="ECO:0000256" key="10">
    <source>
        <dbReference type="PIRSR" id="PIRSR637944-1"/>
    </source>
</evidence>
<dbReference type="GO" id="GO:0045454">
    <property type="term" value="P:cell redox homeostasis"/>
    <property type="evidence" value="ECO:0007669"/>
    <property type="project" value="TreeGrafter"/>
</dbReference>
<accession>A0A8H5H3K2</accession>
<comment type="function">
    <text evidence="11">Thiol-specific peroxidase that catalyzes the reduction of hydrogen peroxide and organic hydroperoxides to water and alcohols, respectively. Plays a role in cell protection against oxidative stress by detoxifying peroxides.</text>
</comment>
<comment type="caution">
    <text evidence="13">The sequence shown here is derived from an EMBL/GenBank/DDBJ whole genome shotgun (WGS) entry which is preliminary data.</text>
</comment>
<dbReference type="GO" id="GO:0034599">
    <property type="term" value="P:cellular response to oxidative stress"/>
    <property type="evidence" value="ECO:0007669"/>
    <property type="project" value="InterPro"/>
</dbReference>
<evidence type="ECO:0000256" key="3">
    <source>
        <dbReference type="ARBA" id="ARBA00022862"/>
    </source>
</evidence>
<dbReference type="GO" id="GO:0005777">
    <property type="term" value="C:peroxisome"/>
    <property type="evidence" value="ECO:0007669"/>
    <property type="project" value="TreeGrafter"/>
</dbReference>
<evidence type="ECO:0000256" key="8">
    <source>
        <dbReference type="ARBA" id="ARBA00076301"/>
    </source>
</evidence>
<evidence type="ECO:0000256" key="4">
    <source>
        <dbReference type="ARBA" id="ARBA00023002"/>
    </source>
</evidence>
<dbReference type="OrthoDB" id="195498at2759"/>
<dbReference type="PANTHER" id="PTHR10430">
    <property type="entry name" value="PEROXIREDOXIN"/>
    <property type="match status" value="1"/>
</dbReference>
<dbReference type="GO" id="GO:0042744">
    <property type="term" value="P:hydrogen peroxide catabolic process"/>
    <property type="evidence" value="ECO:0007669"/>
    <property type="project" value="TreeGrafter"/>
</dbReference>
<evidence type="ECO:0000313" key="14">
    <source>
        <dbReference type="Proteomes" id="UP000518752"/>
    </source>
</evidence>
<keyword evidence="3 11" id="KW-0049">Antioxidant</keyword>
<dbReference type="GO" id="GO:0005739">
    <property type="term" value="C:mitochondrion"/>
    <property type="evidence" value="ECO:0007669"/>
    <property type="project" value="TreeGrafter"/>
</dbReference>
<reference evidence="13 14" key="1">
    <citation type="journal article" date="2020" name="ISME J.">
        <title>Uncovering the hidden diversity of litter-decomposition mechanisms in mushroom-forming fungi.</title>
        <authorList>
            <person name="Floudas D."/>
            <person name="Bentzer J."/>
            <person name="Ahren D."/>
            <person name="Johansson T."/>
            <person name="Persson P."/>
            <person name="Tunlid A."/>
        </authorList>
    </citation>
    <scope>NUCLEOTIDE SEQUENCE [LARGE SCALE GENOMIC DNA]</scope>
    <source>
        <strain evidence="13 14">CBS 406.79</strain>
    </source>
</reference>
<dbReference type="InterPro" id="IPR013740">
    <property type="entry name" value="Redoxin"/>
</dbReference>
<keyword evidence="2 11" id="KW-0575">Peroxidase</keyword>
<dbReference type="Pfam" id="PF08534">
    <property type="entry name" value="Redoxin"/>
    <property type="match status" value="1"/>
</dbReference>
<keyword evidence="4 11" id="KW-0560">Oxidoreductase</keyword>